<feature type="compositionally biased region" description="Basic and acidic residues" evidence="2">
    <location>
        <begin position="319"/>
        <end position="341"/>
    </location>
</feature>
<dbReference type="InterPro" id="IPR011992">
    <property type="entry name" value="EF-hand-dom_pair"/>
</dbReference>
<dbReference type="InterPro" id="IPR008907">
    <property type="entry name" value="TPP/p25"/>
</dbReference>
<feature type="compositionally biased region" description="Polar residues" evidence="2">
    <location>
        <begin position="293"/>
        <end position="304"/>
    </location>
</feature>
<comment type="similarity">
    <text evidence="1">Belongs to the TPPP family.</text>
</comment>
<evidence type="ECO:0000313" key="3">
    <source>
        <dbReference type="EMBL" id="CAC5396784.1"/>
    </source>
</evidence>
<dbReference type="GO" id="GO:0032273">
    <property type="term" value="P:positive regulation of protein polymerization"/>
    <property type="evidence" value="ECO:0007669"/>
    <property type="project" value="TreeGrafter"/>
</dbReference>
<dbReference type="OrthoDB" id="548799at2759"/>
<dbReference type="EMBL" id="CACVKT020005649">
    <property type="protein sequence ID" value="CAC5396784.1"/>
    <property type="molecule type" value="Genomic_DNA"/>
</dbReference>
<gene>
    <name evidence="3" type="ORF">MCOR_31297</name>
</gene>
<dbReference type="PANTHER" id="PTHR12932:SF9">
    <property type="entry name" value="TUBULIN POLYMERIZATION-PROMOTING PROTEIN HOMOLOG"/>
    <property type="match status" value="1"/>
</dbReference>
<dbReference type="GO" id="GO:0015631">
    <property type="term" value="F:tubulin binding"/>
    <property type="evidence" value="ECO:0007669"/>
    <property type="project" value="InterPro"/>
</dbReference>
<accession>A0A6J8CNX6</accession>
<sequence>MLIVQDVVLIHIHLSIVEGVVLIHRHMSIFQDVVLIHRHLSIVQDVVLIRRHLSIVEDVVLIHRHLSIVEGVVLIHRHMSIVQDVVLIYRHMSIVQDVVLIHIHLSIVEYVVLTHKNLSIVQDIALTNRWFDFVIRIFLVDNFQRKMNSQVITGICSSQMLRQEMLDGGDASIQRSNDKMAEGGDINDVIASFKKFNLVGLAKGKDPNKMTNQAWGKMVQDCIGKDTTTKQRMDSSVWPYVSDKATKTLDLTNAAKCNEALDRAAKVYKEIKKSKDSEEDIRKQLAAKICSSNPDVKKVAQSSTGGVGRMTDTSGYTGAHKERFDESGKGKGAAGREDKSENTGYTGQYKGSGSYGKK</sequence>
<name>A0A6J8CNX6_MYTCO</name>
<proteinExistence type="inferred from homology"/>
<keyword evidence="4" id="KW-1185">Reference proteome</keyword>
<dbReference type="Pfam" id="PF05517">
    <property type="entry name" value="p25-alpha"/>
    <property type="match status" value="1"/>
</dbReference>
<feature type="compositionally biased region" description="Low complexity" evidence="2">
    <location>
        <begin position="343"/>
        <end position="352"/>
    </location>
</feature>
<dbReference type="GO" id="GO:0005874">
    <property type="term" value="C:microtubule"/>
    <property type="evidence" value="ECO:0007669"/>
    <property type="project" value="TreeGrafter"/>
</dbReference>
<organism evidence="3 4">
    <name type="scientific">Mytilus coruscus</name>
    <name type="common">Sea mussel</name>
    <dbReference type="NCBI Taxonomy" id="42192"/>
    <lineage>
        <taxon>Eukaryota</taxon>
        <taxon>Metazoa</taxon>
        <taxon>Spiralia</taxon>
        <taxon>Lophotrochozoa</taxon>
        <taxon>Mollusca</taxon>
        <taxon>Bivalvia</taxon>
        <taxon>Autobranchia</taxon>
        <taxon>Pteriomorphia</taxon>
        <taxon>Mytilida</taxon>
        <taxon>Mytiloidea</taxon>
        <taxon>Mytilidae</taxon>
        <taxon>Mytilinae</taxon>
        <taxon>Mytilus</taxon>
    </lineage>
</organism>
<dbReference type="GO" id="GO:0001578">
    <property type="term" value="P:microtubule bundle formation"/>
    <property type="evidence" value="ECO:0007669"/>
    <property type="project" value="TreeGrafter"/>
</dbReference>
<protein>
    <submittedName>
        <fullName evidence="3">Uncharacterized protein</fullName>
    </submittedName>
</protein>
<dbReference type="GO" id="GO:0046785">
    <property type="term" value="P:microtubule polymerization"/>
    <property type="evidence" value="ECO:0007669"/>
    <property type="project" value="InterPro"/>
</dbReference>
<dbReference type="Proteomes" id="UP000507470">
    <property type="component" value="Unassembled WGS sequence"/>
</dbReference>
<dbReference type="SUPFAM" id="SSF47473">
    <property type="entry name" value="EF-hand"/>
    <property type="match status" value="1"/>
</dbReference>
<evidence type="ECO:0000313" key="4">
    <source>
        <dbReference type="Proteomes" id="UP000507470"/>
    </source>
</evidence>
<dbReference type="AlphaFoldDB" id="A0A6J8CNX6"/>
<dbReference type="PANTHER" id="PTHR12932">
    <property type="entry name" value="P25 ALPHA-RELATED"/>
    <property type="match status" value="1"/>
</dbReference>
<evidence type="ECO:0000256" key="1">
    <source>
        <dbReference type="ARBA" id="ARBA00010994"/>
    </source>
</evidence>
<feature type="region of interest" description="Disordered" evidence="2">
    <location>
        <begin position="293"/>
        <end position="358"/>
    </location>
</feature>
<evidence type="ECO:0000256" key="2">
    <source>
        <dbReference type="SAM" id="MobiDB-lite"/>
    </source>
</evidence>
<reference evidence="3 4" key="1">
    <citation type="submission" date="2020-06" db="EMBL/GenBank/DDBJ databases">
        <authorList>
            <person name="Li R."/>
            <person name="Bekaert M."/>
        </authorList>
    </citation>
    <scope>NUCLEOTIDE SEQUENCE [LARGE SCALE GENOMIC DNA]</scope>
    <source>
        <strain evidence="4">wild</strain>
    </source>
</reference>